<organism evidence="2 3">
    <name type="scientific">Trichonephila inaurata madagascariensis</name>
    <dbReference type="NCBI Taxonomy" id="2747483"/>
    <lineage>
        <taxon>Eukaryota</taxon>
        <taxon>Metazoa</taxon>
        <taxon>Ecdysozoa</taxon>
        <taxon>Arthropoda</taxon>
        <taxon>Chelicerata</taxon>
        <taxon>Arachnida</taxon>
        <taxon>Araneae</taxon>
        <taxon>Araneomorphae</taxon>
        <taxon>Entelegynae</taxon>
        <taxon>Araneoidea</taxon>
        <taxon>Nephilidae</taxon>
        <taxon>Trichonephila</taxon>
        <taxon>Trichonephila inaurata</taxon>
    </lineage>
</organism>
<sequence>MSLLRLDHGHSEADSLYQLAWNEFQDIQGTLQQALSDFDSSPPCTNSGVSHHISPQNTPTSSPPPSLTRINSQHK</sequence>
<dbReference type="EMBL" id="BMAV01001065">
    <property type="protein sequence ID" value="GFY38787.1"/>
    <property type="molecule type" value="Genomic_DNA"/>
</dbReference>
<feature type="compositionally biased region" description="Polar residues" evidence="1">
    <location>
        <begin position="34"/>
        <end position="49"/>
    </location>
</feature>
<evidence type="ECO:0000256" key="1">
    <source>
        <dbReference type="SAM" id="MobiDB-lite"/>
    </source>
</evidence>
<dbReference type="AlphaFoldDB" id="A0A8X6WQN3"/>
<comment type="caution">
    <text evidence="2">The sequence shown here is derived from an EMBL/GenBank/DDBJ whole genome shotgun (WGS) entry which is preliminary data.</text>
</comment>
<evidence type="ECO:0000313" key="2">
    <source>
        <dbReference type="EMBL" id="GFY38787.1"/>
    </source>
</evidence>
<reference evidence="2" key="1">
    <citation type="submission" date="2020-08" db="EMBL/GenBank/DDBJ databases">
        <title>Multicomponent nature underlies the extraordinary mechanical properties of spider dragline silk.</title>
        <authorList>
            <person name="Kono N."/>
            <person name="Nakamura H."/>
            <person name="Mori M."/>
            <person name="Yoshida Y."/>
            <person name="Ohtoshi R."/>
            <person name="Malay A.D."/>
            <person name="Moran D.A.P."/>
            <person name="Tomita M."/>
            <person name="Numata K."/>
            <person name="Arakawa K."/>
        </authorList>
    </citation>
    <scope>NUCLEOTIDE SEQUENCE</scope>
</reference>
<name>A0A8X6WQN3_9ARAC</name>
<dbReference type="Proteomes" id="UP000886998">
    <property type="component" value="Unassembled WGS sequence"/>
</dbReference>
<protein>
    <submittedName>
        <fullName evidence="2">Uncharacterized protein</fullName>
    </submittedName>
</protein>
<feature type="region of interest" description="Disordered" evidence="1">
    <location>
        <begin position="34"/>
        <end position="75"/>
    </location>
</feature>
<gene>
    <name evidence="2" type="ORF">TNIN_25121</name>
</gene>
<keyword evidence="3" id="KW-1185">Reference proteome</keyword>
<accession>A0A8X6WQN3</accession>
<proteinExistence type="predicted"/>
<evidence type="ECO:0000313" key="3">
    <source>
        <dbReference type="Proteomes" id="UP000886998"/>
    </source>
</evidence>